<dbReference type="SUPFAM" id="SSF81606">
    <property type="entry name" value="PP2C-like"/>
    <property type="match status" value="1"/>
</dbReference>
<evidence type="ECO:0000313" key="5">
    <source>
        <dbReference type="Proteomes" id="UP000281975"/>
    </source>
</evidence>
<name>A0A420WTT7_9GAMM</name>
<dbReference type="GO" id="GO:0016791">
    <property type="term" value="F:phosphatase activity"/>
    <property type="evidence" value="ECO:0007669"/>
    <property type="project" value="TreeGrafter"/>
</dbReference>
<keyword evidence="5" id="KW-1185">Reference proteome</keyword>
<dbReference type="SMART" id="SM00331">
    <property type="entry name" value="PP2C_SIG"/>
    <property type="match status" value="1"/>
</dbReference>
<accession>A0A420WTT7</accession>
<keyword evidence="1" id="KW-0378">Hydrolase</keyword>
<dbReference type="InterPro" id="IPR011006">
    <property type="entry name" value="CheY-like_superfamily"/>
</dbReference>
<dbReference type="EMBL" id="RBIN01000009">
    <property type="protein sequence ID" value="RKQ96400.1"/>
    <property type="molecule type" value="Genomic_DNA"/>
</dbReference>
<reference evidence="4 5" key="1">
    <citation type="submission" date="2018-10" db="EMBL/GenBank/DDBJ databases">
        <title>Genomic Encyclopedia of Type Strains, Phase IV (KMG-IV): sequencing the most valuable type-strain genomes for metagenomic binning, comparative biology and taxonomic classification.</title>
        <authorList>
            <person name="Goeker M."/>
        </authorList>
    </citation>
    <scope>NUCLEOTIDE SEQUENCE [LARGE SCALE GENOMIC DNA]</scope>
    <source>
        <strain evidence="4 5">DSM 23229</strain>
    </source>
</reference>
<dbReference type="PANTHER" id="PTHR43156:SF2">
    <property type="entry name" value="STAGE II SPORULATION PROTEIN E"/>
    <property type="match status" value="1"/>
</dbReference>
<dbReference type="AlphaFoldDB" id="A0A420WTT7"/>
<sequence>MYPRTPLIGLADCRHDRGQQLAEALERLGECRVCVVDPFGSLPEQLDVLVMDSATFGHDRWAALADRLPTVVIAEQRDHDAVLAAVEAGVIDYMVEPMKHVKLLHRLLLRALHERRRCQAAAHERDRLEHLNEQLETHLTVLREDLQAGGQIQRRFLPPPGQELNGVTADYWMAPSLYVSGDFLDYQAHGERYTMVCFADIAGHGASSALVTVLLKALFQRWLSRWNARSPENLPPRWLARLNRELLGLGVGKHAAIFVGVIDRDTRMLHYSLGAQLPKPLLKTAQGAWLLPGEGPAVGLFPDIEYPALQCALPESFSLWLCSDGVLDCLPGERLDERLEALCHRIGEVDTIAELRTSLALADALPDDLSFLTLTGFRHE</sequence>
<feature type="domain" description="PPM-type phosphatase" evidence="3">
    <location>
        <begin position="164"/>
        <end position="376"/>
    </location>
</feature>
<dbReference type="SUPFAM" id="SSF52172">
    <property type="entry name" value="CheY-like"/>
    <property type="match status" value="1"/>
</dbReference>
<dbReference type="OrthoDB" id="6399952at2"/>
<evidence type="ECO:0000259" key="3">
    <source>
        <dbReference type="SMART" id="SM00331"/>
    </source>
</evidence>
<dbReference type="Gene3D" id="3.60.40.10">
    <property type="entry name" value="PPM-type phosphatase domain"/>
    <property type="match status" value="1"/>
</dbReference>
<dbReference type="Pfam" id="PF07228">
    <property type="entry name" value="SpoIIE"/>
    <property type="match status" value="1"/>
</dbReference>
<protein>
    <submittedName>
        <fullName evidence="4">Serine phosphatase RsbU (Regulator of sigma subunit)</fullName>
    </submittedName>
</protein>
<dbReference type="RefSeq" id="WP_121173894.1">
    <property type="nucleotide sequence ID" value="NZ_RBIN01000009.1"/>
</dbReference>
<dbReference type="Proteomes" id="UP000281975">
    <property type="component" value="Unassembled WGS sequence"/>
</dbReference>
<evidence type="ECO:0000256" key="1">
    <source>
        <dbReference type="ARBA" id="ARBA00022801"/>
    </source>
</evidence>
<evidence type="ECO:0000256" key="2">
    <source>
        <dbReference type="SAM" id="Coils"/>
    </source>
</evidence>
<gene>
    <name evidence="4" type="ORF">C7446_3001</name>
</gene>
<dbReference type="InterPro" id="IPR001932">
    <property type="entry name" value="PPM-type_phosphatase-like_dom"/>
</dbReference>
<feature type="coiled-coil region" evidence="2">
    <location>
        <begin position="118"/>
        <end position="145"/>
    </location>
</feature>
<evidence type="ECO:0000313" key="4">
    <source>
        <dbReference type="EMBL" id="RKQ96400.1"/>
    </source>
</evidence>
<dbReference type="InterPro" id="IPR052016">
    <property type="entry name" value="Bact_Sigma-Reg"/>
</dbReference>
<comment type="caution">
    <text evidence="4">The sequence shown here is derived from an EMBL/GenBank/DDBJ whole genome shotgun (WGS) entry which is preliminary data.</text>
</comment>
<organism evidence="4 5">
    <name type="scientific">Kushneria sinocarnis</name>
    <dbReference type="NCBI Taxonomy" id="595502"/>
    <lineage>
        <taxon>Bacteria</taxon>
        <taxon>Pseudomonadati</taxon>
        <taxon>Pseudomonadota</taxon>
        <taxon>Gammaproteobacteria</taxon>
        <taxon>Oceanospirillales</taxon>
        <taxon>Halomonadaceae</taxon>
        <taxon>Kushneria</taxon>
    </lineage>
</organism>
<dbReference type="PANTHER" id="PTHR43156">
    <property type="entry name" value="STAGE II SPORULATION PROTEIN E-RELATED"/>
    <property type="match status" value="1"/>
</dbReference>
<proteinExistence type="predicted"/>
<dbReference type="InterPro" id="IPR036457">
    <property type="entry name" value="PPM-type-like_dom_sf"/>
</dbReference>
<keyword evidence="2" id="KW-0175">Coiled coil</keyword>